<gene>
    <name evidence="2" type="ORF">TNIN_491821</name>
</gene>
<dbReference type="InterPro" id="IPR048998">
    <property type="entry name" value="STPR"/>
</dbReference>
<dbReference type="OrthoDB" id="6454658at2759"/>
<dbReference type="Proteomes" id="UP000886998">
    <property type="component" value="Unassembled WGS sequence"/>
</dbReference>
<keyword evidence="3" id="KW-1185">Reference proteome</keyword>
<dbReference type="Pfam" id="PF21107">
    <property type="entry name" value="STPRs"/>
    <property type="match status" value="1"/>
</dbReference>
<organism evidence="2 3">
    <name type="scientific">Trichonephila inaurata madagascariensis</name>
    <dbReference type="NCBI Taxonomy" id="2747483"/>
    <lineage>
        <taxon>Eukaryota</taxon>
        <taxon>Metazoa</taxon>
        <taxon>Ecdysozoa</taxon>
        <taxon>Arthropoda</taxon>
        <taxon>Chelicerata</taxon>
        <taxon>Arachnida</taxon>
        <taxon>Araneae</taxon>
        <taxon>Araneomorphae</taxon>
        <taxon>Entelegynae</taxon>
        <taxon>Araneoidea</taxon>
        <taxon>Nephilidae</taxon>
        <taxon>Trichonephila</taxon>
        <taxon>Trichonephila inaurata</taxon>
    </lineage>
</organism>
<sequence>MAQRDQERRAEEMEEQRSHRLAALTQYVQKRKAEETEEQRNHRLSTMGQYARGRRLNVTEEQNCLQIQTFYAARTFIYPVVEEHKCGAMDNICLNCGGLYFGAERMPEELTPIAAII</sequence>
<evidence type="ECO:0000259" key="1">
    <source>
        <dbReference type="Pfam" id="PF21107"/>
    </source>
</evidence>
<proteinExistence type="predicted"/>
<comment type="caution">
    <text evidence="2">The sequence shown here is derived from an EMBL/GenBank/DDBJ whole genome shotgun (WGS) entry which is preliminary data.</text>
</comment>
<protein>
    <recommendedName>
        <fullName evidence="1">STPR domain-containing protein</fullName>
    </recommendedName>
</protein>
<feature type="domain" description="STPR" evidence="1">
    <location>
        <begin position="1"/>
        <end position="62"/>
    </location>
</feature>
<reference evidence="2" key="1">
    <citation type="submission" date="2020-08" db="EMBL/GenBank/DDBJ databases">
        <title>Multicomponent nature underlies the extraordinary mechanical properties of spider dragline silk.</title>
        <authorList>
            <person name="Kono N."/>
            <person name="Nakamura H."/>
            <person name="Mori M."/>
            <person name="Yoshida Y."/>
            <person name="Ohtoshi R."/>
            <person name="Malay A.D."/>
            <person name="Moran D.A.P."/>
            <person name="Tomita M."/>
            <person name="Numata K."/>
            <person name="Arakawa K."/>
        </authorList>
    </citation>
    <scope>NUCLEOTIDE SEQUENCE</scope>
</reference>
<evidence type="ECO:0000313" key="2">
    <source>
        <dbReference type="EMBL" id="GFY47679.1"/>
    </source>
</evidence>
<dbReference type="AlphaFoldDB" id="A0A8X6X6F6"/>
<evidence type="ECO:0000313" key="3">
    <source>
        <dbReference type="Proteomes" id="UP000886998"/>
    </source>
</evidence>
<dbReference type="EMBL" id="BMAV01006051">
    <property type="protein sequence ID" value="GFY47679.1"/>
    <property type="molecule type" value="Genomic_DNA"/>
</dbReference>
<name>A0A8X6X6F6_9ARAC</name>
<accession>A0A8X6X6F6</accession>